<keyword evidence="1" id="KW-0812">Transmembrane</keyword>
<protein>
    <submittedName>
        <fullName evidence="2">Uncharacterized protein</fullName>
    </submittedName>
</protein>
<keyword evidence="1" id="KW-0472">Membrane</keyword>
<reference evidence="2 3" key="2">
    <citation type="submission" date="2008-10" db="EMBL/GenBank/DDBJ databases">
        <authorList>
            <person name="Fulton L."/>
            <person name="Clifton S."/>
            <person name="Fulton B."/>
            <person name="Xu J."/>
            <person name="Minx P."/>
            <person name="Pepin K.H."/>
            <person name="Johnson M."/>
            <person name="Bhonagiri V."/>
            <person name="Nash W.E."/>
            <person name="Mardis E.R."/>
            <person name="Wilson R.K."/>
        </authorList>
    </citation>
    <scope>NUCLEOTIDE SEQUENCE [LARGE SCALE GENOMIC DNA]</scope>
    <source>
        <strain evidence="2 3">DSM 18315</strain>
    </source>
</reference>
<gene>
    <name evidence="2" type="ORF">PRABACTJOHN_02628</name>
</gene>
<dbReference type="Proteomes" id="UP000005510">
    <property type="component" value="Unassembled WGS sequence"/>
</dbReference>
<sequence length="78" mass="8708">CQSATRRATSITLCRFQPAAVVVTAVFVVSACAGRLFTKQVQAQSERPVQMYLIVVFMIFVLFLFNSAPKIGKIRLRI</sequence>
<dbReference type="AlphaFoldDB" id="B7BC61"/>
<dbReference type="EMBL" id="ABYH01000287">
    <property type="protein sequence ID" value="EEC95984.1"/>
    <property type="molecule type" value="Genomic_DNA"/>
</dbReference>
<comment type="caution">
    <text evidence="2">The sequence shown here is derived from an EMBL/GenBank/DDBJ whole genome shotgun (WGS) entry which is preliminary data.</text>
</comment>
<feature type="transmembrane region" description="Helical" evidence="1">
    <location>
        <begin position="16"/>
        <end position="37"/>
    </location>
</feature>
<dbReference type="HOGENOM" id="CLU_2611743_0_0_10"/>
<feature type="transmembrane region" description="Helical" evidence="1">
    <location>
        <begin position="49"/>
        <end position="68"/>
    </location>
</feature>
<evidence type="ECO:0000313" key="3">
    <source>
        <dbReference type="Proteomes" id="UP000005510"/>
    </source>
</evidence>
<reference evidence="2 3" key="1">
    <citation type="submission" date="2008-10" db="EMBL/GenBank/DDBJ databases">
        <title>Draft genome sequence of Parabacteroides johnsonii (DSM 18315).</title>
        <authorList>
            <person name="Sudarsanam P."/>
            <person name="Ley R."/>
            <person name="Guruge J."/>
            <person name="Turnbaugh P.J."/>
            <person name="Mahowald M."/>
            <person name="Liep D."/>
            <person name="Gordon J."/>
        </authorList>
    </citation>
    <scope>NUCLEOTIDE SEQUENCE [LARGE SCALE GENOMIC DNA]</scope>
    <source>
        <strain evidence="2 3">DSM 18315</strain>
    </source>
</reference>
<proteinExistence type="predicted"/>
<organism evidence="2 3">
    <name type="scientific">Parabacteroides johnsonii DSM 18315</name>
    <dbReference type="NCBI Taxonomy" id="537006"/>
    <lineage>
        <taxon>Bacteria</taxon>
        <taxon>Pseudomonadati</taxon>
        <taxon>Bacteroidota</taxon>
        <taxon>Bacteroidia</taxon>
        <taxon>Bacteroidales</taxon>
        <taxon>Tannerellaceae</taxon>
        <taxon>Parabacteroides</taxon>
    </lineage>
</organism>
<accession>B7BC61</accession>
<evidence type="ECO:0000313" key="2">
    <source>
        <dbReference type="EMBL" id="EEC95984.1"/>
    </source>
</evidence>
<name>B7BC61_9BACT</name>
<feature type="non-terminal residue" evidence="2">
    <location>
        <position position="1"/>
    </location>
</feature>
<evidence type="ECO:0000256" key="1">
    <source>
        <dbReference type="SAM" id="Phobius"/>
    </source>
</evidence>
<keyword evidence="1" id="KW-1133">Transmembrane helix</keyword>